<organism evidence="1 2">
    <name type="scientific">Shigella boydii 4444-74</name>
    <dbReference type="NCBI Taxonomy" id="766140"/>
    <lineage>
        <taxon>Bacteria</taxon>
        <taxon>Pseudomonadati</taxon>
        <taxon>Pseudomonadota</taxon>
        <taxon>Gammaproteobacteria</taxon>
        <taxon>Enterobacterales</taxon>
        <taxon>Enterobacteriaceae</taxon>
        <taxon>Shigella</taxon>
    </lineage>
</organism>
<evidence type="ECO:0000313" key="2">
    <source>
        <dbReference type="Proteomes" id="UP000004199"/>
    </source>
</evidence>
<reference evidence="1 2" key="1">
    <citation type="submission" date="2012-03" db="EMBL/GenBank/DDBJ databases">
        <authorList>
            <person name="Rasko D."/>
            <person name="Redman J."/>
            <person name="Daugherty S.C."/>
            <person name="Tallon L."/>
            <person name="Sadzewicz L."/>
            <person name="Jones K."/>
            <person name="Santana-Cruz I."/>
            <person name="Liu X."/>
        </authorList>
    </citation>
    <scope>NUCLEOTIDE SEQUENCE [LARGE SCALE GENOMIC DNA]</scope>
    <source>
        <strain evidence="1 2">4444-74</strain>
    </source>
</reference>
<comment type="caution">
    <text evidence="1">The sequence shown here is derived from an EMBL/GenBank/DDBJ whole genome shotgun (WGS) entry which is preliminary data.</text>
</comment>
<evidence type="ECO:0000313" key="1">
    <source>
        <dbReference type="EMBL" id="EIQ29022.1"/>
    </source>
</evidence>
<name>I6DB80_SHIBO</name>
<sequence length="42" mass="4863">MINALKKNELIMNLGKSAIKIRHDLSYFVLAGKRYLLLTKMI</sequence>
<dbReference type="EMBL" id="AKNB01000308">
    <property type="protein sequence ID" value="EIQ29022.1"/>
    <property type="molecule type" value="Genomic_DNA"/>
</dbReference>
<proteinExistence type="predicted"/>
<protein>
    <submittedName>
        <fullName evidence="1">Uncharacterized protein</fullName>
    </submittedName>
</protein>
<dbReference type="Proteomes" id="UP000004199">
    <property type="component" value="Unassembled WGS sequence"/>
</dbReference>
<accession>I6DB80</accession>
<gene>
    <name evidence="1" type="ORF">SB444474_5047</name>
</gene>
<dbReference type="AlphaFoldDB" id="I6DB80"/>